<dbReference type="PANTHER" id="PTHR35871:SF1">
    <property type="entry name" value="CXC1-LIKE CYSTEINE CLUSTER ASSOCIATED WITH KDZ TRANSPOSASES DOMAIN-CONTAINING PROTEIN"/>
    <property type="match status" value="1"/>
</dbReference>
<dbReference type="InParanoid" id="A0A024FVP3"/>
<protein>
    <submittedName>
        <fullName evidence="2">Uncharacterized protein</fullName>
    </submittedName>
</protein>
<reference evidence="2 3" key="1">
    <citation type="submission" date="2012-05" db="EMBL/GenBank/DDBJ databases">
        <title>Recombination and specialization in a pathogen metapopulation.</title>
        <authorList>
            <person name="Gardiner A."/>
            <person name="Kemen E."/>
            <person name="Schultz-Larsen T."/>
            <person name="MacLean D."/>
            <person name="Van Oosterhout C."/>
            <person name="Jones J.D.G."/>
        </authorList>
    </citation>
    <scope>NUCLEOTIDE SEQUENCE [LARGE SCALE GENOMIC DNA]</scope>
    <source>
        <strain evidence="2 3">Ac Nc2</strain>
    </source>
</reference>
<dbReference type="OrthoDB" id="61851at2759"/>
<comment type="caution">
    <text evidence="2">The sequence shown here is derived from an EMBL/GenBank/DDBJ whole genome shotgun (WGS) entry which is preliminary data.</text>
</comment>
<feature type="compositionally biased region" description="Acidic residues" evidence="1">
    <location>
        <begin position="30"/>
        <end position="47"/>
    </location>
</feature>
<dbReference type="AlphaFoldDB" id="A0A024FVP3"/>
<dbReference type="Proteomes" id="UP000053237">
    <property type="component" value="Unassembled WGS sequence"/>
</dbReference>
<evidence type="ECO:0000313" key="2">
    <source>
        <dbReference type="EMBL" id="CCI10967.1"/>
    </source>
</evidence>
<organism evidence="2 3">
    <name type="scientific">Albugo candida</name>
    <dbReference type="NCBI Taxonomy" id="65357"/>
    <lineage>
        <taxon>Eukaryota</taxon>
        <taxon>Sar</taxon>
        <taxon>Stramenopiles</taxon>
        <taxon>Oomycota</taxon>
        <taxon>Peronosporomycetes</taxon>
        <taxon>Albuginales</taxon>
        <taxon>Albuginaceae</taxon>
        <taxon>Albugo</taxon>
    </lineage>
</organism>
<keyword evidence="3" id="KW-1185">Reference proteome</keyword>
<name>A0A024FVP3_9STRA</name>
<feature type="region of interest" description="Disordered" evidence="1">
    <location>
        <begin position="29"/>
        <end position="53"/>
    </location>
</feature>
<dbReference type="PANTHER" id="PTHR35871">
    <property type="entry name" value="EXPRESSED PROTEIN"/>
    <property type="match status" value="1"/>
</dbReference>
<evidence type="ECO:0000256" key="1">
    <source>
        <dbReference type="SAM" id="MobiDB-lite"/>
    </source>
</evidence>
<gene>
    <name evidence="2" type="ORF">BN9_121170</name>
</gene>
<accession>A0A024FVP3</accession>
<evidence type="ECO:0000313" key="3">
    <source>
        <dbReference type="Proteomes" id="UP000053237"/>
    </source>
</evidence>
<sequence length="220" mass="24719">MDTAGAASSLRTQLQIQVKPSGPVFQEAEVSYEGDDEGDEEDDDEDGAVWTREPTISTLATQAKTAKSEQNRWLSVLSFLQLVKSGYVRIAASTLVAEGAERGVHFARSLRAWATLCLEGEELSSSQTGKHAKRRSYLQDKDCILPLREYHRAKKFNVEVSALIEHVNKNILPRLGYAPSHTVSEKIVTRWLHSLDINYRAVAKGKYIDGHEWEDVIAYW</sequence>
<dbReference type="EMBL" id="CAIX01000482">
    <property type="protein sequence ID" value="CCI10967.1"/>
    <property type="molecule type" value="Genomic_DNA"/>
</dbReference>
<proteinExistence type="predicted"/>